<name>A7HY34_PARL1</name>
<keyword evidence="5" id="KW-0269">Exonuclease</keyword>
<dbReference type="RefSeq" id="WP_012112144.1">
    <property type="nucleotide sequence ID" value="NC_009719.1"/>
</dbReference>
<gene>
    <name evidence="8" type="ordered locus">Plav_3211</name>
</gene>
<dbReference type="GO" id="GO:0004527">
    <property type="term" value="F:exonuclease activity"/>
    <property type="evidence" value="ECO:0007669"/>
    <property type="project" value="UniProtKB-KW"/>
</dbReference>
<dbReference type="GO" id="GO:0046872">
    <property type="term" value="F:metal ion binding"/>
    <property type="evidence" value="ECO:0007669"/>
    <property type="project" value="UniProtKB-KW"/>
</dbReference>
<dbReference type="Pfam" id="PF22505">
    <property type="entry name" value="RNase_J_b_CASP"/>
    <property type="match status" value="1"/>
</dbReference>
<dbReference type="KEGG" id="pla:Plav_3211"/>
<evidence type="ECO:0000256" key="3">
    <source>
        <dbReference type="ARBA" id="ARBA00022801"/>
    </source>
</evidence>
<keyword evidence="1" id="KW-0540">Nuclease</keyword>
<evidence type="ECO:0000313" key="9">
    <source>
        <dbReference type="Proteomes" id="UP000006377"/>
    </source>
</evidence>
<dbReference type="PANTHER" id="PTHR43694">
    <property type="entry name" value="RIBONUCLEASE J"/>
    <property type="match status" value="1"/>
</dbReference>
<evidence type="ECO:0000313" key="8">
    <source>
        <dbReference type="EMBL" id="ABS64817.1"/>
    </source>
</evidence>
<accession>A7HY34</accession>
<dbReference type="Pfam" id="PF12706">
    <property type="entry name" value="Lactamase_B_2"/>
    <property type="match status" value="1"/>
</dbReference>
<sequence>MSMSASVASPHAPGAHDELIFLPLGGSGEIGMNLNLYGFGPPKARQWIMVDLGVTFGDDRTPGVDVIMPDPAFIVERKKDLLGIVLTHAHEDHIGAVAHIWPRLRCPVYATPFTAAMVRGKLIEAGIENEVPMHIIPLGHRFALGPFDIELVTLTHSILEPNGLAIRTPLGLVMHTGDWKIDPDPVAGDDMDIARLSEIGDEGVRAIVCDSTNVFSPGTSGSEADVASSLIELIKSCEGRVAVTTFASNVARLESIARAAEACDRHAVLVGRSMYRVVGAARECGYLTGLAPFVSEHDAAYLPRDKVLFICTGSQGEPRAALARIAEDGHPHIVLEEGDTVVFSSRIIPGNETSIFDLQNLLAERGVRVVTEKDHFVHVSGHPCRDELARMYQWIRPEVAVPVHGEARHLAEHAVLARELQVPEQVVIRNGLMVRLAPGPAEIVGEVPSGRIYLDGDVLTESDEGAVRERRKLAFAGSVFVSLVLDGKGEVRGEPQVRLMGLPEEDGNGVSFEDRALDAVEDALDRLPKKRRGDDDAVAEFLRRAVRGDIRRYWGKKAQVAIAVIRI</sequence>
<dbReference type="STRING" id="402881.Plav_3211"/>
<dbReference type="Pfam" id="PF17770">
    <property type="entry name" value="RNase_J_C"/>
    <property type="match status" value="1"/>
</dbReference>
<dbReference type="Gene3D" id="3.10.20.580">
    <property type="match status" value="1"/>
</dbReference>
<keyword evidence="4" id="KW-0862">Zinc</keyword>
<dbReference type="PANTHER" id="PTHR43694:SF1">
    <property type="entry name" value="RIBONUCLEASE J"/>
    <property type="match status" value="1"/>
</dbReference>
<evidence type="ECO:0000256" key="5">
    <source>
        <dbReference type="ARBA" id="ARBA00022839"/>
    </source>
</evidence>
<evidence type="ECO:0000256" key="6">
    <source>
        <dbReference type="ARBA" id="ARBA00022884"/>
    </source>
</evidence>
<dbReference type="CDD" id="cd07714">
    <property type="entry name" value="RNaseJ_MBL-fold"/>
    <property type="match status" value="1"/>
</dbReference>
<dbReference type="Pfam" id="PF07521">
    <property type="entry name" value="RMMBL"/>
    <property type="match status" value="1"/>
</dbReference>
<keyword evidence="6" id="KW-0694">RNA-binding</keyword>
<dbReference type="InterPro" id="IPR001279">
    <property type="entry name" value="Metallo-B-lactamas"/>
</dbReference>
<dbReference type="InterPro" id="IPR055132">
    <property type="entry name" value="RNase_J_b_CASP"/>
</dbReference>
<keyword evidence="2" id="KW-0479">Metal-binding</keyword>
<dbReference type="InterPro" id="IPR011108">
    <property type="entry name" value="RMMBL"/>
</dbReference>
<dbReference type="InterPro" id="IPR036866">
    <property type="entry name" value="RibonucZ/Hydroxyglut_hydro"/>
</dbReference>
<feature type="domain" description="Metallo-beta-lactamase" evidence="7">
    <location>
        <begin position="33"/>
        <end position="230"/>
    </location>
</feature>
<dbReference type="GO" id="GO:0003723">
    <property type="term" value="F:RNA binding"/>
    <property type="evidence" value="ECO:0007669"/>
    <property type="project" value="UniProtKB-KW"/>
</dbReference>
<proteinExistence type="predicted"/>
<dbReference type="Gene3D" id="3.40.50.10710">
    <property type="entry name" value="Metallo-hydrolase/oxidoreductase"/>
    <property type="match status" value="1"/>
</dbReference>
<organism evidence="8 9">
    <name type="scientific">Parvibaculum lavamentivorans (strain DS-1 / DSM 13023 / NCIMB 13966)</name>
    <dbReference type="NCBI Taxonomy" id="402881"/>
    <lineage>
        <taxon>Bacteria</taxon>
        <taxon>Pseudomonadati</taxon>
        <taxon>Pseudomonadota</taxon>
        <taxon>Alphaproteobacteria</taxon>
        <taxon>Hyphomicrobiales</taxon>
        <taxon>Parvibaculaceae</taxon>
        <taxon>Parvibaculum</taxon>
    </lineage>
</organism>
<dbReference type="eggNOG" id="COG0595">
    <property type="taxonomic scope" value="Bacteria"/>
</dbReference>
<dbReference type="Proteomes" id="UP000006377">
    <property type="component" value="Chromosome"/>
</dbReference>
<reference evidence="8 9" key="1">
    <citation type="journal article" date="2011" name="Stand. Genomic Sci.">
        <title>Complete genome sequence of Parvibaculum lavamentivorans type strain (DS-1(T)).</title>
        <authorList>
            <person name="Schleheck D."/>
            <person name="Weiss M."/>
            <person name="Pitluck S."/>
            <person name="Bruce D."/>
            <person name="Land M.L."/>
            <person name="Han S."/>
            <person name="Saunders E."/>
            <person name="Tapia R."/>
            <person name="Detter C."/>
            <person name="Brettin T."/>
            <person name="Han J."/>
            <person name="Woyke T."/>
            <person name="Goodwin L."/>
            <person name="Pennacchio L."/>
            <person name="Nolan M."/>
            <person name="Cook A.M."/>
            <person name="Kjelleberg S."/>
            <person name="Thomas T."/>
        </authorList>
    </citation>
    <scope>NUCLEOTIDE SEQUENCE [LARGE SCALE GENOMIC DNA]</scope>
    <source>
        <strain evidence="9">DS-1 / DSM 13023 / NCIMB 13966</strain>
    </source>
</reference>
<protein>
    <submittedName>
        <fullName evidence="8">Beta-lactamase domain protein</fullName>
    </submittedName>
</protein>
<evidence type="ECO:0000259" key="7">
    <source>
        <dbReference type="SMART" id="SM00849"/>
    </source>
</evidence>
<dbReference type="Gene3D" id="3.60.15.10">
    <property type="entry name" value="Ribonuclease Z/Hydroxyacylglutathione hydrolase-like"/>
    <property type="match status" value="1"/>
</dbReference>
<keyword evidence="3" id="KW-0378">Hydrolase</keyword>
<dbReference type="InterPro" id="IPR042173">
    <property type="entry name" value="RNase_J_2"/>
</dbReference>
<evidence type="ECO:0000256" key="4">
    <source>
        <dbReference type="ARBA" id="ARBA00022833"/>
    </source>
</evidence>
<dbReference type="HOGENOM" id="CLU_008727_3_3_5"/>
<dbReference type="InterPro" id="IPR041636">
    <property type="entry name" value="RNase_J_C"/>
</dbReference>
<dbReference type="EMBL" id="CP000774">
    <property type="protein sequence ID" value="ABS64817.1"/>
    <property type="molecule type" value="Genomic_DNA"/>
</dbReference>
<keyword evidence="9" id="KW-1185">Reference proteome</keyword>
<evidence type="ECO:0000256" key="2">
    <source>
        <dbReference type="ARBA" id="ARBA00022723"/>
    </source>
</evidence>
<dbReference type="SMART" id="SM00849">
    <property type="entry name" value="Lactamase_B"/>
    <property type="match status" value="1"/>
</dbReference>
<evidence type="ECO:0000256" key="1">
    <source>
        <dbReference type="ARBA" id="ARBA00022722"/>
    </source>
</evidence>
<dbReference type="AlphaFoldDB" id="A7HY34"/>
<dbReference type="SUPFAM" id="SSF56281">
    <property type="entry name" value="Metallo-hydrolase/oxidoreductase"/>
    <property type="match status" value="1"/>
</dbReference>